<dbReference type="EC" id="2.3.1.234" evidence="6"/>
<dbReference type="InterPro" id="IPR017860">
    <property type="entry name" value="Peptidase_M22_CS"/>
</dbReference>
<comment type="caution">
    <text evidence="6">Lacks conserved residue(s) required for the propagation of feature annotation.</text>
</comment>
<dbReference type="EMBL" id="NVUU01000100">
    <property type="protein sequence ID" value="PCI92494.1"/>
    <property type="molecule type" value="Genomic_DNA"/>
</dbReference>
<organism evidence="8 9">
    <name type="scientific">Aerophobetes bacterium</name>
    <dbReference type="NCBI Taxonomy" id="2030807"/>
    <lineage>
        <taxon>Bacteria</taxon>
        <taxon>Candidatus Aerophobota</taxon>
    </lineage>
</organism>
<dbReference type="AlphaFoldDB" id="A0A2A4YCQ4"/>
<feature type="binding site" evidence="6">
    <location>
        <begin position="135"/>
        <end position="139"/>
    </location>
    <ligand>
        <name>substrate</name>
    </ligand>
</feature>
<name>A0A2A4YCQ4_UNCAE</name>
<comment type="caution">
    <text evidence="8">The sequence shown here is derived from an EMBL/GenBank/DDBJ whole genome shotgun (WGS) entry which is preliminary data.</text>
</comment>
<dbReference type="PANTHER" id="PTHR11735:SF6">
    <property type="entry name" value="TRNA N6-ADENOSINE THREONYLCARBAMOYLTRANSFERASE, MITOCHONDRIAL"/>
    <property type="match status" value="1"/>
</dbReference>
<keyword evidence="2 6" id="KW-0819">tRNA processing</keyword>
<dbReference type="Gene3D" id="3.30.420.40">
    <property type="match status" value="2"/>
</dbReference>
<dbReference type="GO" id="GO:0005506">
    <property type="term" value="F:iron ion binding"/>
    <property type="evidence" value="ECO:0007669"/>
    <property type="project" value="UniProtKB-UniRule"/>
</dbReference>
<evidence type="ECO:0000256" key="5">
    <source>
        <dbReference type="ARBA" id="ARBA00048117"/>
    </source>
</evidence>
<feature type="binding site" evidence="6">
    <location>
        <position position="168"/>
    </location>
    <ligand>
        <name>substrate</name>
    </ligand>
</feature>
<evidence type="ECO:0000256" key="4">
    <source>
        <dbReference type="ARBA" id="ARBA00023315"/>
    </source>
</evidence>
<dbReference type="PRINTS" id="PR00789">
    <property type="entry name" value="OSIALOPTASE"/>
</dbReference>
<comment type="cofactor">
    <cofactor evidence="6">
        <name>Fe(2+)</name>
        <dbReference type="ChEBI" id="CHEBI:29033"/>
    </cofactor>
    <text evidence="6">Binds 1 Fe(2+) ion per subunit.</text>
</comment>
<comment type="subcellular location">
    <subcellularLocation>
        <location evidence="6">Cytoplasm</location>
    </subcellularLocation>
</comment>
<evidence type="ECO:0000313" key="8">
    <source>
        <dbReference type="EMBL" id="PCI92494.1"/>
    </source>
</evidence>
<accession>A0A2A4YCQ4</accession>
<comment type="catalytic activity">
    <reaction evidence="5 6">
        <text>L-threonylcarbamoyladenylate + adenosine(37) in tRNA = N(6)-L-threonylcarbamoyladenosine(37) in tRNA + AMP + H(+)</text>
        <dbReference type="Rhea" id="RHEA:37059"/>
        <dbReference type="Rhea" id="RHEA-COMP:10162"/>
        <dbReference type="Rhea" id="RHEA-COMP:10163"/>
        <dbReference type="ChEBI" id="CHEBI:15378"/>
        <dbReference type="ChEBI" id="CHEBI:73682"/>
        <dbReference type="ChEBI" id="CHEBI:74411"/>
        <dbReference type="ChEBI" id="CHEBI:74418"/>
        <dbReference type="ChEBI" id="CHEBI:456215"/>
        <dbReference type="EC" id="2.3.1.234"/>
    </reaction>
</comment>
<dbReference type="Pfam" id="PF00814">
    <property type="entry name" value="TsaD"/>
    <property type="match status" value="1"/>
</dbReference>
<comment type="function">
    <text evidence="6">Required for the formation of a threonylcarbamoyl group on adenosine at position 37 (t(6)A37) in tRNAs that read codons beginning with adenine. Is involved in the transfer of the threonylcarbamoyl moiety of threonylcarbamoyl-AMP (TC-AMP) to the N6 group of A37, together with TsaE and TsaB. TsaD likely plays a direct catalytic role in this reaction.</text>
</comment>
<dbReference type="GO" id="GO:0061711">
    <property type="term" value="F:tRNA N(6)-L-threonylcarbamoyladenine synthase activity"/>
    <property type="evidence" value="ECO:0007669"/>
    <property type="project" value="UniProtKB-EC"/>
</dbReference>
<evidence type="ECO:0000256" key="3">
    <source>
        <dbReference type="ARBA" id="ARBA00022723"/>
    </source>
</evidence>
<dbReference type="PROSITE" id="PS01016">
    <property type="entry name" value="GLYCOPROTEASE"/>
    <property type="match status" value="1"/>
</dbReference>
<comment type="similarity">
    <text evidence="6">Belongs to the KAE1 / TsaD family.</text>
</comment>
<feature type="binding site" evidence="6">
    <location>
        <position position="181"/>
    </location>
    <ligand>
        <name>substrate</name>
    </ligand>
</feature>
<evidence type="ECO:0000313" key="9">
    <source>
        <dbReference type="Proteomes" id="UP000217838"/>
    </source>
</evidence>
<feature type="binding site" evidence="6">
    <location>
        <position position="115"/>
    </location>
    <ligand>
        <name>Fe cation</name>
        <dbReference type="ChEBI" id="CHEBI:24875"/>
    </ligand>
</feature>
<reference evidence="9" key="1">
    <citation type="submission" date="2017-08" db="EMBL/GenBank/DDBJ databases">
        <title>A dynamic microbial community with high functional redundancy inhabits the cold, oxic subseafloor aquifer.</title>
        <authorList>
            <person name="Tully B.J."/>
            <person name="Wheat C.G."/>
            <person name="Glazer B.T."/>
            <person name="Huber J.A."/>
        </authorList>
    </citation>
    <scope>NUCLEOTIDE SEQUENCE [LARGE SCALE GENOMIC DNA]</scope>
</reference>
<proteinExistence type="inferred from homology"/>
<gene>
    <name evidence="6 8" type="primary">tsaD</name>
    <name evidence="8" type="ORF">COB11_07220</name>
</gene>
<dbReference type="GO" id="GO:0005737">
    <property type="term" value="C:cytoplasm"/>
    <property type="evidence" value="ECO:0007669"/>
    <property type="project" value="UniProtKB-SubCell"/>
</dbReference>
<dbReference type="GO" id="GO:0002949">
    <property type="term" value="P:tRNA threonylcarbamoyladenosine modification"/>
    <property type="evidence" value="ECO:0007669"/>
    <property type="project" value="UniProtKB-UniRule"/>
</dbReference>
<evidence type="ECO:0000256" key="6">
    <source>
        <dbReference type="HAMAP-Rule" id="MF_01445"/>
    </source>
</evidence>
<dbReference type="Proteomes" id="UP000217838">
    <property type="component" value="Unassembled WGS sequence"/>
</dbReference>
<feature type="binding site" evidence="6">
    <location>
        <position position="185"/>
    </location>
    <ligand>
        <name>substrate</name>
    </ligand>
</feature>
<keyword evidence="3 6" id="KW-0479">Metal-binding</keyword>
<dbReference type="SUPFAM" id="SSF53067">
    <property type="entry name" value="Actin-like ATPase domain"/>
    <property type="match status" value="1"/>
</dbReference>
<dbReference type="CDD" id="cd24133">
    <property type="entry name" value="ASKHA_NBD_TsaD_bac"/>
    <property type="match status" value="1"/>
</dbReference>
<evidence type="ECO:0000256" key="1">
    <source>
        <dbReference type="ARBA" id="ARBA00022679"/>
    </source>
</evidence>
<feature type="domain" description="Gcp-like" evidence="7">
    <location>
        <begin position="24"/>
        <end position="313"/>
    </location>
</feature>
<keyword evidence="1 6" id="KW-0808">Transferase</keyword>
<dbReference type="NCBIfam" id="TIGR00329">
    <property type="entry name" value="gcp_kae1"/>
    <property type="match status" value="1"/>
</dbReference>
<sequence length="338" mass="36766">MLILGIESTCDETAIAIVENGRKIHSNVLRSQIETHKRYGGVFPELASRQHVDHLLPLIERALKEAGYTKRDIDLIAVSYAPGLIGCIVMGLNCAKALSYALDIPFIGVHHVEAHLYSAIMSRDEKATYPALGLVLSGGHTLMARIDDIGSYTLLGSTVDDAIGECFDKVARFLDLPYPGGPEIEKLALSGNATKYPFKAGRVKGKPLHFSFSGLKTNVLYSIKGQNNNKKAPSILSEDEKADVAASFQEAAFKDIIKKTILAARMENIQDIYLGGGVTNSSALRAMFEKADSKLNFHFPKKELCQDNAAMIAGLGYHKYLSGNASSLDLEAIPRVQL</sequence>
<dbReference type="FunFam" id="3.30.420.40:FF:000012">
    <property type="entry name" value="tRNA N6-adenosine threonylcarbamoyltransferase"/>
    <property type="match status" value="1"/>
</dbReference>
<feature type="binding site" evidence="6">
    <location>
        <position position="307"/>
    </location>
    <ligand>
        <name>Fe cation</name>
        <dbReference type="ChEBI" id="CHEBI:24875"/>
    </ligand>
</feature>
<dbReference type="HAMAP" id="MF_01445">
    <property type="entry name" value="TsaD"/>
    <property type="match status" value="1"/>
</dbReference>
<evidence type="ECO:0000256" key="2">
    <source>
        <dbReference type="ARBA" id="ARBA00022694"/>
    </source>
</evidence>
<keyword evidence="6" id="KW-0963">Cytoplasm</keyword>
<keyword evidence="4 6" id="KW-0012">Acyltransferase</keyword>
<dbReference type="InterPro" id="IPR017861">
    <property type="entry name" value="KAE1/TsaD"/>
</dbReference>
<protein>
    <recommendedName>
        <fullName evidence="6">tRNA N6-adenosine threonylcarbamoyltransferase</fullName>
        <ecNumber evidence="6">2.3.1.234</ecNumber>
    </recommendedName>
    <alternativeName>
        <fullName evidence="6">N6-L-threonylcarbamoyladenine synthase</fullName>
        <shortName evidence="6">t(6)A synthase</shortName>
    </alternativeName>
    <alternativeName>
        <fullName evidence="6">t(6)A37 threonylcarbamoyladenosine biosynthesis protein TsaD</fullName>
    </alternativeName>
    <alternativeName>
        <fullName evidence="6">tRNA threonylcarbamoyladenosine biosynthesis protein TsaD</fullName>
    </alternativeName>
</protein>
<dbReference type="InterPro" id="IPR022450">
    <property type="entry name" value="TsaD"/>
</dbReference>
<dbReference type="InterPro" id="IPR000905">
    <property type="entry name" value="Gcp-like_dom"/>
</dbReference>
<dbReference type="InterPro" id="IPR043129">
    <property type="entry name" value="ATPase_NBD"/>
</dbReference>
<evidence type="ECO:0000259" key="7">
    <source>
        <dbReference type="Pfam" id="PF00814"/>
    </source>
</evidence>
<dbReference type="NCBIfam" id="TIGR03723">
    <property type="entry name" value="T6A_TsaD_YgjD"/>
    <property type="match status" value="1"/>
</dbReference>
<keyword evidence="6" id="KW-0408">Iron</keyword>
<dbReference type="PANTHER" id="PTHR11735">
    <property type="entry name" value="TRNA N6-ADENOSINE THREONYLCARBAMOYLTRANSFERASE"/>
    <property type="match status" value="1"/>
</dbReference>
<feature type="binding site" evidence="6">
    <location>
        <position position="111"/>
    </location>
    <ligand>
        <name>Fe cation</name>
        <dbReference type="ChEBI" id="CHEBI:24875"/>
    </ligand>
</feature>